<dbReference type="AlphaFoldDB" id="A0A2M4DLG8"/>
<accession>A0A2M4DLG8</accession>
<proteinExistence type="predicted"/>
<keyword evidence="1" id="KW-0732">Signal</keyword>
<protein>
    <submittedName>
        <fullName evidence="2">Putative secreted protein</fullName>
    </submittedName>
</protein>
<organism evidence="2">
    <name type="scientific">Anopheles darlingi</name>
    <name type="common">Mosquito</name>
    <dbReference type="NCBI Taxonomy" id="43151"/>
    <lineage>
        <taxon>Eukaryota</taxon>
        <taxon>Metazoa</taxon>
        <taxon>Ecdysozoa</taxon>
        <taxon>Arthropoda</taxon>
        <taxon>Hexapoda</taxon>
        <taxon>Insecta</taxon>
        <taxon>Pterygota</taxon>
        <taxon>Neoptera</taxon>
        <taxon>Endopterygota</taxon>
        <taxon>Diptera</taxon>
        <taxon>Nematocera</taxon>
        <taxon>Culicoidea</taxon>
        <taxon>Culicidae</taxon>
        <taxon>Anophelinae</taxon>
        <taxon>Anopheles</taxon>
    </lineage>
</organism>
<name>A0A2M4DLG8_ANODA</name>
<evidence type="ECO:0000256" key="1">
    <source>
        <dbReference type="SAM" id="SignalP"/>
    </source>
</evidence>
<sequence length="107" mass="11700">MSIRKRPVPTGVLVVLVVAVSRSDTNTLCGWCSSFQQLSPSSCPRGRPESSGRVVVRSGSTSEISHATFICLDFECAGRTTGPSRRWLAIAILKNPYGFSENLDKRR</sequence>
<evidence type="ECO:0000313" key="2">
    <source>
        <dbReference type="EMBL" id="MBW78404.1"/>
    </source>
</evidence>
<reference evidence="2" key="1">
    <citation type="submission" date="2018-01" db="EMBL/GenBank/DDBJ databases">
        <title>An insight into the sialome of Amazonian anophelines.</title>
        <authorList>
            <person name="Ribeiro J.M."/>
            <person name="Scarpassa V."/>
            <person name="Calvo E."/>
        </authorList>
    </citation>
    <scope>NUCLEOTIDE SEQUENCE</scope>
</reference>
<dbReference type="EMBL" id="GGFL01014226">
    <property type="protein sequence ID" value="MBW78404.1"/>
    <property type="molecule type" value="Transcribed_RNA"/>
</dbReference>
<feature type="signal peptide" evidence="1">
    <location>
        <begin position="1"/>
        <end position="23"/>
    </location>
</feature>
<feature type="chain" id="PRO_5014811644" evidence="1">
    <location>
        <begin position="24"/>
        <end position="107"/>
    </location>
</feature>